<comment type="subcellular location">
    <subcellularLocation>
        <location evidence="1">Cell membrane</location>
    </subcellularLocation>
</comment>
<keyword evidence="5 8" id="KW-0472">Membrane</keyword>
<dbReference type="Ensembl" id="ENSONIT00000062722.1">
    <property type="protein sequence ID" value="ENSONIP00000065598.1"/>
    <property type="gene ID" value="ENSONIG00000028339.1"/>
</dbReference>
<evidence type="ECO:0000259" key="10">
    <source>
        <dbReference type="PROSITE" id="PS50835"/>
    </source>
</evidence>
<protein>
    <recommendedName>
        <fullName evidence="10">Ig-like domain-containing protein</fullName>
    </recommendedName>
</protein>
<evidence type="ECO:0000256" key="9">
    <source>
        <dbReference type="SAM" id="SignalP"/>
    </source>
</evidence>
<feature type="signal peptide" evidence="9">
    <location>
        <begin position="1"/>
        <end position="26"/>
    </location>
</feature>
<keyword evidence="3 9" id="KW-0732">Signal</keyword>
<feature type="transmembrane region" description="Helical" evidence="8">
    <location>
        <begin position="258"/>
        <end position="281"/>
    </location>
</feature>
<dbReference type="PROSITE" id="PS50835">
    <property type="entry name" value="IG_LIKE"/>
    <property type="match status" value="2"/>
</dbReference>
<dbReference type="Proteomes" id="UP000005207">
    <property type="component" value="Linkage group LG2"/>
</dbReference>
<feature type="domain" description="Ig-like" evidence="10">
    <location>
        <begin position="141"/>
        <end position="259"/>
    </location>
</feature>
<dbReference type="InterPro" id="IPR036179">
    <property type="entry name" value="Ig-like_dom_sf"/>
</dbReference>
<dbReference type="InterPro" id="IPR003599">
    <property type="entry name" value="Ig_sub"/>
</dbReference>
<dbReference type="CDD" id="cd00099">
    <property type="entry name" value="IgV"/>
    <property type="match status" value="2"/>
</dbReference>
<evidence type="ECO:0000313" key="12">
    <source>
        <dbReference type="Proteomes" id="UP000005207"/>
    </source>
</evidence>
<sequence length="345" mass="39069">MRFLKSSSIKMVGLWMTWLFLHQGYSLVPVNIVQLGEPATLTCALPKELSSKAIYWYKQNVGETLKLILALYKNTPPEYGPEFSNSRFNLNNDNNFSNLIILKTIQEDEGIYHCGITEWINAEWSGTYLLVKGNIQRTSNYSVVQQPTESKPVRIGDTVTLECSVLSESQTEACPGDYNVFWFRAGSQKSHPNIIYSDGNRKNECEKRSETQKNCVYHFSENISALDAGTYYCAVATCGEILFGNGTSVELEQTTQSISIQMTLLVFLSISVIGNVFLIFYQRLWKPYKGTESAISGAQNEKLHQAQGEADEELNYASMNFSERKTRGRQKREFAEDSVYSQVKC</sequence>
<evidence type="ECO:0000256" key="8">
    <source>
        <dbReference type="SAM" id="Phobius"/>
    </source>
</evidence>
<dbReference type="InterPro" id="IPR013106">
    <property type="entry name" value="Ig_V-set"/>
</dbReference>
<feature type="chain" id="PRO_5025439960" description="Ig-like domain-containing protein" evidence="9">
    <location>
        <begin position="27"/>
        <end position="345"/>
    </location>
</feature>
<dbReference type="InterPro" id="IPR013783">
    <property type="entry name" value="Ig-like_fold"/>
</dbReference>
<proteinExistence type="predicted"/>
<dbReference type="SMART" id="SM00409">
    <property type="entry name" value="IG"/>
    <property type="match status" value="2"/>
</dbReference>
<keyword evidence="6" id="KW-1015">Disulfide bond</keyword>
<dbReference type="InterPro" id="IPR052051">
    <property type="entry name" value="TCR_complex_component"/>
</dbReference>
<keyword evidence="8" id="KW-1133">Transmembrane helix</keyword>
<dbReference type="Pfam" id="PF07686">
    <property type="entry name" value="V-set"/>
    <property type="match status" value="2"/>
</dbReference>
<keyword evidence="8" id="KW-0812">Transmembrane</keyword>
<reference evidence="12" key="1">
    <citation type="submission" date="2012-01" db="EMBL/GenBank/DDBJ databases">
        <title>The Genome Sequence of Oreochromis niloticus (Nile Tilapia).</title>
        <authorList>
            <consortium name="Broad Institute Genome Assembly Team"/>
            <consortium name="Broad Institute Sequencing Platform"/>
            <person name="Di Palma F."/>
            <person name="Johnson J."/>
            <person name="Lander E.S."/>
            <person name="Lindblad-Toh K."/>
        </authorList>
    </citation>
    <scope>NUCLEOTIDE SEQUENCE [LARGE SCALE GENOMIC DNA]</scope>
</reference>
<reference evidence="11" key="2">
    <citation type="submission" date="2025-08" db="UniProtKB">
        <authorList>
            <consortium name="Ensembl"/>
        </authorList>
    </citation>
    <scope>IDENTIFICATION</scope>
</reference>
<keyword evidence="12" id="KW-1185">Reference proteome</keyword>
<dbReference type="InterPro" id="IPR007110">
    <property type="entry name" value="Ig-like_dom"/>
</dbReference>
<evidence type="ECO:0000256" key="2">
    <source>
        <dbReference type="ARBA" id="ARBA00022475"/>
    </source>
</evidence>
<keyword evidence="7" id="KW-0325">Glycoprotein</keyword>
<evidence type="ECO:0000256" key="6">
    <source>
        <dbReference type="ARBA" id="ARBA00023157"/>
    </source>
</evidence>
<keyword evidence="4" id="KW-0391">Immunity</keyword>
<accession>A0A669DYJ3</accession>
<evidence type="ECO:0000256" key="1">
    <source>
        <dbReference type="ARBA" id="ARBA00004236"/>
    </source>
</evidence>
<gene>
    <name evidence="11" type="primary">LOC106097354</name>
</gene>
<dbReference type="PANTHER" id="PTHR19433">
    <property type="entry name" value="T-CELL RECEPTOR ALPHA CHAIN V REGION-RELATED"/>
    <property type="match status" value="1"/>
</dbReference>
<dbReference type="GO" id="GO:0005886">
    <property type="term" value="C:plasma membrane"/>
    <property type="evidence" value="ECO:0007669"/>
    <property type="project" value="UniProtKB-SubCell"/>
</dbReference>
<dbReference type="AlphaFoldDB" id="A0A669DYJ3"/>
<dbReference type="PANTHER" id="PTHR19433:SF133">
    <property type="entry name" value="IMMUNE-TYPE RECEPTOR 5 PRECURSOR-RELATED"/>
    <property type="match status" value="1"/>
</dbReference>
<dbReference type="GO" id="GO:0009617">
    <property type="term" value="P:response to bacterium"/>
    <property type="evidence" value="ECO:0007669"/>
    <property type="project" value="TreeGrafter"/>
</dbReference>
<evidence type="ECO:0000313" key="11">
    <source>
        <dbReference type="Ensembl" id="ENSONIP00000065598.1"/>
    </source>
</evidence>
<organism evidence="11 12">
    <name type="scientific">Oreochromis niloticus</name>
    <name type="common">Nile tilapia</name>
    <name type="synonym">Tilapia nilotica</name>
    <dbReference type="NCBI Taxonomy" id="8128"/>
    <lineage>
        <taxon>Eukaryota</taxon>
        <taxon>Metazoa</taxon>
        <taxon>Chordata</taxon>
        <taxon>Craniata</taxon>
        <taxon>Vertebrata</taxon>
        <taxon>Euteleostomi</taxon>
        <taxon>Actinopterygii</taxon>
        <taxon>Neopterygii</taxon>
        <taxon>Teleostei</taxon>
        <taxon>Neoteleostei</taxon>
        <taxon>Acanthomorphata</taxon>
        <taxon>Ovalentaria</taxon>
        <taxon>Cichlomorphae</taxon>
        <taxon>Cichliformes</taxon>
        <taxon>Cichlidae</taxon>
        <taxon>African cichlids</taxon>
        <taxon>Pseudocrenilabrinae</taxon>
        <taxon>Oreochromini</taxon>
        <taxon>Oreochromis</taxon>
    </lineage>
</organism>
<keyword evidence="2" id="KW-1003">Cell membrane</keyword>
<name>A0A669DYJ3_ORENI</name>
<dbReference type="GeneTree" id="ENSGT01030000234530"/>
<dbReference type="Gene3D" id="2.60.40.10">
    <property type="entry name" value="Immunoglobulins"/>
    <property type="match status" value="2"/>
</dbReference>
<dbReference type="OMA" id="KRVERTN"/>
<dbReference type="FunCoup" id="A0A669DYJ3">
    <property type="interactions" value="10"/>
</dbReference>
<dbReference type="SUPFAM" id="SSF48726">
    <property type="entry name" value="Immunoglobulin"/>
    <property type="match status" value="2"/>
</dbReference>
<dbReference type="InParanoid" id="A0A669DYJ3"/>
<reference evidence="11" key="3">
    <citation type="submission" date="2025-09" db="UniProtKB">
        <authorList>
            <consortium name="Ensembl"/>
        </authorList>
    </citation>
    <scope>IDENTIFICATION</scope>
</reference>
<dbReference type="GO" id="GO:0002376">
    <property type="term" value="P:immune system process"/>
    <property type="evidence" value="ECO:0007669"/>
    <property type="project" value="UniProtKB-KW"/>
</dbReference>
<evidence type="ECO:0000256" key="3">
    <source>
        <dbReference type="ARBA" id="ARBA00022729"/>
    </source>
</evidence>
<feature type="domain" description="Ig-like" evidence="10">
    <location>
        <begin position="36"/>
        <end position="114"/>
    </location>
</feature>
<evidence type="ECO:0000256" key="7">
    <source>
        <dbReference type="ARBA" id="ARBA00023180"/>
    </source>
</evidence>
<evidence type="ECO:0000256" key="5">
    <source>
        <dbReference type="ARBA" id="ARBA00023136"/>
    </source>
</evidence>
<evidence type="ECO:0000256" key="4">
    <source>
        <dbReference type="ARBA" id="ARBA00022859"/>
    </source>
</evidence>